<evidence type="ECO:0000313" key="7">
    <source>
        <dbReference type="Proteomes" id="UP001550628"/>
    </source>
</evidence>
<keyword evidence="3" id="KW-0378">Hydrolase</keyword>
<dbReference type="InterPro" id="IPR024087">
    <property type="entry name" value="Creatininase-like_sf"/>
</dbReference>
<evidence type="ECO:0000256" key="2">
    <source>
        <dbReference type="ARBA" id="ARBA00022723"/>
    </source>
</evidence>
<accession>A0ABV2WI42</accession>
<comment type="cofactor">
    <cofactor evidence="1">
        <name>Zn(2+)</name>
        <dbReference type="ChEBI" id="CHEBI:29105"/>
    </cofactor>
</comment>
<protein>
    <submittedName>
        <fullName evidence="6">Creatininase family protein</fullName>
    </submittedName>
</protein>
<evidence type="ECO:0000256" key="1">
    <source>
        <dbReference type="ARBA" id="ARBA00001947"/>
    </source>
</evidence>
<keyword evidence="7" id="KW-1185">Reference proteome</keyword>
<dbReference type="SUPFAM" id="SSF102215">
    <property type="entry name" value="Creatininase"/>
    <property type="match status" value="1"/>
</dbReference>
<dbReference type="RefSeq" id="WP_356954472.1">
    <property type="nucleotide sequence ID" value="NZ_JBEYBD010000002.1"/>
</dbReference>
<dbReference type="PANTHER" id="PTHR35005">
    <property type="entry name" value="3-DEHYDRO-SCYLLO-INOSOSE HYDROLASE"/>
    <property type="match status" value="1"/>
</dbReference>
<name>A0ABV2WI42_9NOCA</name>
<dbReference type="Gene3D" id="3.40.50.10310">
    <property type="entry name" value="Creatininase"/>
    <property type="match status" value="1"/>
</dbReference>
<gene>
    <name evidence="6" type="ORF">ABZ510_01700</name>
</gene>
<sequence length="284" mass="30369">MDIFSGSMAEMTWYEIDAAAAAGAVLLWPIGVIEQHGPHLPAGTDVYVPTDRAQKVRAALAERGVDALVVPPYYWGVNVVSGSFPGSYSIRPGLMREVLADLFVSMAGDGFGHIFCFSGHGDALHNRTIYEAVETGTQRAPADISFVVDAALARRLELSPDDPLLTVHEDPAVAPPVTAPPVRCGPDGRAFADVHAGRWETAMMMESCPDLVREDVRKDLRPTDYGAGELAVWRRGYDDARRTTPLGYFGDPAGATASEGRDTQAATAEAAAAAICRRVAARQS</sequence>
<dbReference type="Proteomes" id="UP001550628">
    <property type="component" value="Unassembled WGS sequence"/>
</dbReference>
<keyword evidence="2" id="KW-0479">Metal-binding</keyword>
<proteinExistence type="inferred from homology"/>
<evidence type="ECO:0000256" key="5">
    <source>
        <dbReference type="ARBA" id="ARBA00024029"/>
    </source>
</evidence>
<evidence type="ECO:0000256" key="4">
    <source>
        <dbReference type="ARBA" id="ARBA00022833"/>
    </source>
</evidence>
<reference evidence="6 7" key="1">
    <citation type="submission" date="2024-06" db="EMBL/GenBank/DDBJ databases">
        <title>The Natural Products Discovery Center: Release of the First 8490 Sequenced Strains for Exploring Actinobacteria Biosynthetic Diversity.</title>
        <authorList>
            <person name="Kalkreuter E."/>
            <person name="Kautsar S.A."/>
            <person name="Yang D."/>
            <person name="Bader C.D."/>
            <person name="Teijaro C.N."/>
            <person name="Fluegel L."/>
            <person name="Davis C.M."/>
            <person name="Simpson J.R."/>
            <person name="Lauterbach L."/>
            <person name="Steele A.D."/>
            <person name="Gui C."/>
            <person name="Meng S."/>
            <person name="Li G."/>
            <person name="Viehrig K."/>
            <person name="Ye F."/>
            <person name="Su P."/>
            <person name="Kiefer A.F."/>
            <person name="Nichols A."/>
            <person name="Cepeda A.J."/>
            <person name="Yan W."/>
            <person name="Fan B."/>
            <person name="Jiang Y."/>
            <person name="Adhikari A."/>
            <person name="Zheng C.-J."/>
            <person name="Schuster L."/>
            <person name="Cowan T.M."/>
            <person name="Smanski M.J."/>
            <person name="Chevrette M.G."/>
            <person name="De Carvalho L.P.S."/>
            <person name="Shen B."/>
        </authorList>
    </citation>
    <scope>NUCLEOTIDE SEQUENCE [LARGE SCALE GENOMIC DNA]</scope>
    <source>
        <strain evidence="6 7">NPDC019708</strain>
    </source>
</reference>
<dbReference type="Pfam" id="PF02633">
    <property type="entry name" value="Creatininase"/>
    <property type="match status" value="1"/>
</dbReference>
<evidence type="ECO:0000313" key="6">
    <source>
        <dbReference type="EMBL" id="MEU1950551.1"/>
    </source>
</evidence>
<organism evidence="6 7">
    <name type="scientific">Nocardia rhamnosiphila</name>
    <dbReference type="NCBI Taxonomy" id="426716"/>
    <lineage>
        <taxon>Bacteria</taxon>
        <taxon>Bacillati</taxon>
        <taxon>Actinomycetota</taxon>
        <taxon>Actinomycetes</taxon>
        <taxon>Mycobacteriales</taxon>
        <taxon>Nocardiaceae</taxon>
        <taxon>Nocardia</taxon>
    </lineage>
</organism>
<comment type="similarity">
    <text evidence="5">Belongs to the creatininase superfamily.</text>
</comment>
<evidence type="ECO:0000256" key="3">
    <source>
        <dbReference type="ARBA" id="ARBA00022801"/>
    </source>
</evidence>
<dbReference type="EMBL" id="JBEYBF010000001">
    <property type="protein sequence ID" value="MEU1950551.1"/>
    <property type="molecule type" value="Genomic_DNA"/>
</dbReference>
<dbReference type="InterPro" id="IPR003785">
    <property type="entry name" value="Creatininase/forma_Hydrolase"/>
</dbReference>
<dbReference type="PANTHER" id="PTHR35005:SF1">
    <property type="entry name" value="2-AMINO-5-FORMYLAMINO-6-RIBOSYLAMINOPYRIMIDIN-4(3H)-ONE 5'-MONOPHOSPHATE DEFORMYLASE"/>
    <property type="match status" value="1"/>
</dbReference>
<comment type="caution">
    <text evidence="6">The sequence shown here is derived from an EMBL/GenBank/DDBJ whole genome shotgun (WGS) entry which is preliminary data.</text>
</comment>
<keyword evidence="4" id="KW-0862">Zinc</keyword>